<evidence type="ECO:0000313" key="1">
    <source>
        <dbReference type="EMBL" id="KAK1859664.1"/>
    </source>
</evidence>
<sequence>MESNSTDLVTATDVAVQGAVFAALRRHYPDFSYIGEEDGAAATPLGASPTWIVDPIDGTANFVAGLADVCVSLALAVDRRVILGVVYSPVADELYTATAGGGAALNGVRLPPPVCDRLADGLVVMEWGYDRTPAGMDAMLAAARAVLGAPSRGVRQLGSGILDIEAVSTSGCGR</sequence>
<evidence type="ECO:0000313" key="2">
    <source>
        <dbReference type="Proteomes" id="UP000798662"/>
    </source>
</evidence>
<accession>A0ACC3BNZ8</accession>
<comment type="caution">
    <text evidence="1">The sequence shown here is derived from an EMBL/GenBank/DDBJ whole genome shotgun (WGS) entry which is preliminary data.</text>
</comment>
<dbReference type="Proteomes" id="UP000798662">
    <property type="component" value="Chromosome 1"/>
</dbReference>
<proteinExistence type="predicted"/>
<organism evidence="1 2">
    <name type="scientific">Pyropia yezoensis</name>
    <name type="common">Susabi-nori</name>
    <name type="synonym">Porphyra yezoensis</name>
    <dbReference type="NCBI Taxonomy" id="2788"/>
    <lineage>
        <taxon>Eukaryota</taxon>
        <taxon>Rhodophyta</taxon>
        <taxon>Bangiophyceae</taxon>
        <taxon>Bangiales</taxon>
        <taxon>Bangiaceae</taxon>
        <taxon>Pyropia</taxon>
    </lineage>
</organism>
<keyword evidence="2" id="KW-1185">Reference proteome</keyword>
<gene>
    <name evidence="1" type="ORF">I4F81_002258</name>
</gene>
<protein>
    <submittedName>
        <fullName evidence="1">Uncharacterized protein</fullName>
    </submittedName>
</protein>
<reference evidence="1" key="1">
    <citation type="submission" date="2019-11" db="EMBL/GenBank/DDBJ databases">
        <title>Nori genome reveals adaptations in red seaweeds to the harsh intertidal environment.</title>
        <authorList>
            <person name="Wang D."/>
            <person name="Mao Y."/>
        </authorList>
    </citation>
    <scope>NUCLEOTIDE SEQUENCE</scope>
    <source>
        <tissue evidence="1">Gametophyte</tissue>
    </source>
</reference>
<name>A0ACC3BNZ8_PYRYE</name>
<dbReference type="EMBL" id="CM020618">
    <property type="protein sequence ID" value="KAK1859664.1"/>
    <property type="molecule type" value="Genomic_DNA"/>
</dbReference>